<feature type="compositionally biased region" description="Basic and acidic residues" evidence="2">
    <location>
        <begin position="275"/>
        <end position="284"/>
    </location>
</feature>
<gene>
    <name evidence="4" type="ORF">Slati_0328400</name>
</gene>
<keyword evidence="1" id="KW-0694">RNA-binding</keyword>
<feature type="compositionally biased region" description="Basic and acidic residues" evidence="2">
    <location>
        <begin position="189"/>
        <end position="211"/>
    </location>
</feature>
<evidence type="ECO:0000313" key="4">
    <source>
        <dbReference type="EMBL" id="KAL0464408.1"/>
    </source>
</evidence>
<dbReference type="Pfam" id="PF00076">
    <property type="entry name" value="RRM_1"/>
    <property type="match status" value="1"/>
</dbReference>
<organism evidence="4">
    <name type="scientific">Sesamum latifolium</name>
    <dbReference type="NCBI Taxonomy" id="2727402"/>
    <lineage>
        <taxon>Eukaryota</taxon>
        <taxon>Viridiplantae</taxon>
        <taxon>Streptophyta</taxon>
        <taxon>Embryophyta</taxon>
        <taxon>Tracheophyta</taxon>
        <taxon>Spermatophyta</taxon>
        <taxon>Magnoliopsida</taxon>
        <taxon>eudicotyledons</taxon>
        <taxon>Gunneridae</taxon>
        <taxon>Pentapetalae</taxon>
        <taxon>asterids</taxon>
        <taxon>lamiids</taxon>
        <taxon>Lamiales</taxon>
        <taxon>Pedaliaceae</taxon>
        <taxon>Sesamum</taxon>
    </lineage>
</organism>
<feature type="region of interest" description="Disordered" evidence="2">
    <location>
        <begin position="241"/>
        <end position="289"/>
    </location>
</feature>
<dbReference type="GO" id="GO:0005634">
    <property type="term" value="C:nucleus"/>
    <property type="evidence" value="ECO:0007669"/>
    <property type="project" value="TreeGrafter"/>
</dbReference>
<evidence type="ECO:0000256" key="1">
    <source>
        <dbReference type="PROSITE-ProRule" id="PRU00176"/>
    </source>
</evidence>
<accession>A0AAW2YFD2</accession>
<protein>
    <recommendedName>
        <fullName evidence="3">RRM domain-containing protein</fullName>
    </recommendedName>
</protein>
<dbReference type="GO" id="GO:0008143">
    <property type="term" value="F:poly(A) binding"/>
    <property type="evidence" value="ECO:0007669"/>
    <property type="project" value="InterPro"/>
</dbReference>
<dbReference type="AlphaFoldDB" id="A0AAW2YFD2"/>
<dbReference type="InterPro" id="IPR040366">
    <property type="entry name" value="Nab2/ZC3H14"/>
</dbReference>
<feature type="compositionally biased region" description="Basic and acidic residues" evidence="2">
    <location>
        <begin position="135"/>
        <end position="152"/>
    </location>
</feature>
<proteinExistence type="predicted"/>
<reference evidence="4" key="2">
    <citation type="journal article" date="2024" name="Plant">
        <title>Genomic evolution and insights into agronomic trait innovations of Sesamum species.</title>
        <authorList>
            <person name="Miao H."/>
            <person name="Wang L."/>
            <person name="Qu L."/>
            <person name="Liu H."/>
            <person name="Sun Y."/>
            <person name="Le M."/>
            <person name="Wang Q."/>
            <person name="Wei S."/>
            <person name="Zheng Y."/>
            <person name="Lin W."/>
            <person name="Duan Y."/>
            <person name="Cao H."/>
            <person name="Xiong S."/>
            <person name="Wang X."/>
            <person name="Wei L."/>
            <person name="Li C."/>
            <person name="Ma Q."/>
            <person name="Ju M."/>
            <person name="Zhao R."/>
            <person name="Li G."/>
            <person name="Mu C."/>
            <person name="Tian Q."/>
            <person name="Mei H."/>
            <person name="Zhang T."/>
            <person name="Gao T."/>
            <person name="Zhang H."/>
        </authorList>
    </citation>
    <scope>NUCLEOTIDE SEQUENCE</scope>
    <source>
        <strain evidence="4">KEN1</strain>
    </source>
</reference>
<dbReference type="InterPro" id="IPR000504">
    <property type="entry name" value="RRM_dom"/>
</dbReference>
<dbReference type="SMART" id="SM00360">
    <property type="entry name" value="RRM"/>
    <property type="match status" value="1"/>
</dbReference>
<dbReference type="SUPFAM" id="SSF54928">
    <property type="entry name" value="RNA-binding domain, RBD"/>
    <property type="match status" value="1"/>
</dbReference>
<feature type="compositionally biased region" description="Basic and acidic residues" evidence="2">
    <location>
        <begin position="162"/>
        <end position="181"/>
    </location>
</feature>
<feature type="compositionally biased region" description="Polar residues" evidence="2">
    <location>
        <begin position="561"/>
        <end position="586"/>
    </location>
</feature>
<sequence>MDEDDRTFRVNFTSEGVGRLRERVKEKLKEFMGDYTDDTLVVYASNWCRWRLELRNKAIPEIRLYCTEEYVIVLLKNGRRKDEAKSELNVFLGDDSDSFVNWLWDHLGSTLNSYVQQRELHSDGAPKTRSPVGEQDGRAEFHQIESDAEKGKNTSGKRRNREWRGLKEANENETSLHHSFMDDNVNAQDEPREQDVRTESHHIESDAEKGKKASGKRRNREWRGLKDVNENETTLHYSFMDDTVNAQDEPRQRVGYTKRSLSPRPTIEKKRRRHEERQPKKREVSQTTVSAPRRLLQFAVRDAVATSRPFNSIMEPSSKRLRSVVSTSTEDAVLEERPQRRVAPEMRTAMSAAIRAVEEAVKDVRKVRSSRNVFDRLGHATDVSNSTNHLEEHRGLAEDGVVGDFGDERVDIDLAYQRQNGDSMRRAENSSFHDDIIVSSDLGYDGESYDDADIIVQRATDIHLPGTSGVEWVEDSLIQYRATDGADERMCRPRKDLHQAPAVPGPSLKNTSSVGPSNRKPQYQEVTVVHAMDNHKKLQDNDGVAAKSQVWLMKENSNPTVTFNGNAKSDTGPQHESQKTQTSTGFYPTGPPTEDADSRTIFVSNVHFAATKYSLSRHFNKFGEVLKVIILTDPANGQPKGSAYIEFMRKEAAEQALSLDGTSFMSRIVKIVRKSSAQPEAASAVTWPRIARASQFSVPRFGRSPFARGVPSSYRARMPIKPGARSFQWKRAQPSEGLGQASSSIVPPPLAVVSHMFDPNLKQKPRQMKVLALCSLSNCFHSGVQGNFEQEGVHYTTISVTPALSSIVLFGRVHQPSLKSISK</sequence>
<dbReference type="GO" id="GO:0043488">
    <property type="term" value="P:regulation of mRNA stability"/>
    <property type="evidence" value="ECO:0007669"/>
    <property type="project" value="InterPro"/>
</dbReference>
<evidence type="ECO:0000259" key="3">
    <source>
        <dbReference type="PROSITE" id="PS50102"/>
    </source>
</evidence>
<dbReference type="EMBL" id="JACGWN010000001">
    <property type="protein sequence ID" value="KAL0464408.1"/>
    <property type="molecule type" value="Genomic_DNA"/>
</dbReference>
<dbReference type="PANTHER" id="PTHR14738:SF32">
    <property type="entry name" value="RNA BINDING (RRM_RBD_RNP MOTIFS) FAMILY PROTEIN"/>
    <property type="match status" value="1"/>
</dbReference>
<dbReference type="InterPro" id="IPR035979">
    <property type="entry name" value="RBD_domain_sf"/>
</dbReference>
<feature type="region of interest" description="Disordered" evidence="2">
    <location>
        <begin position="497"/>
        <end position="519"/>
    </location>
</feature>
<evidence type="ECO:0000256" key="2">
    <source>
        <dbReference type="SAM" id="MobiDB-lite"/>
    </source>
</evidence>
<dbReference type="PANTHER" id="PTHR14738">
    <property type="entry name" value="ZINC FINGER CCCH DOMAIN-CONTAINING PROTEIN 14"/>
    <property type="match status" value="1"/>
</dbReference>
<dbReference type="PROSITE" id="PS50102">
    <property type="entry name" value="RRM"/>
    <property type="match status" value="1"/>
</dbReference>
<reference evidence="4" key="1">
    <citation type="submission" date="2020-06" db="EMBL/GenBank/DDBJ databases">
        <authorList>
            <person name="Li T."/>
            <person name="Hu X."/>
            <person name="Zhang T."/>
            <person name="Song X."/>
            <person name="Zhang H."/>
            <person name="Dai N."/>
            <person name="Sheng W."/>
            <person name="Hou X."/>
            <person name="Wei L."/>
        </authorList>
    </citation>
    <scope>NUCLEOTIDE SEQUENCE</scope>
    <source>
        <strain evidence="4">KEN1</strain>
        <tissue evidence="4">Leaf</tissue>
    </source>
</reference>
<feature type="compositionally biased region" description="Polar residues" evidence="2">
    <location>
        <begin position="508"/>
        <end position="519"/>
    </location>
</feature>
<feature type="domain" description="RRM" evidence="3">
    <location>
        <begin position="599"/>
        <end position="676"/>
    </location>
</feature>
<dbReference type="InterPro" id="IPR012677">
    <property type="entry name" value="Nucleotide-bd_a/b_plait_sf"/>
</dbReference>
<name>A0AAW2YFD2_9LAMI</name>
<feature type="region of interest" description="Disordered" evidence="2">
    <location>
        <begin position="119"/>
        <end position="222"/>
    </location>
</feature>
<comment type="caution">
    <text evidence="4">The sequence shown here is derived from an EMBL/GenBank/DDBJ whole genome shotgun (WGS) entry which is preliminary data.</text>
</comment>
<feature type="region of interest" description="Disordered" evidence="2">
    <location>
        <begin position="561"/>
        <end position="593"/>
    </location>
</feature>
<dbReference type="GO" id="GO:0005737">
    <property type="term" value="C:cytoplasm"/>
    <property type="evidence" value="ECO:0007669"/>
    <property type="project" value="TreeGrafter"/>
</dbReference>
<dbReference type="Gene3D" id="3.30.70.330">
    <property type="match status" value="1"/>
</dbReference>